<reference evidence="2" key="1">
    <citation type="journal article" date="2020" name="Stud. Mycol.">
        <title>101 Dothideomycetes genomes: a test case for predicting lifestyles and emergence of pathogens.</title>
        <authorList>
            <person name="Haridas S."/>
            <person name="Albert R."/>
            <person name="Binder M."/>
            <person name="Bloem J."/>
            <person name="Labutti K."/>
            <person name="Salamov A."/>
            <person name="Andreopoulos B."/>
            <person name="Baker S."/>
            <person name="Barry K."/>
            <person name="Bills G."/>
            <person name="Bluhm B."/>
            <person name="Cannon C."/>
            <person name="Castanera R."/>
            <person name="Culley D."/>
            <person name="Daum C."/>
            <person name="Ezra D."/>
            <person name="Gonzalez J."/>
            <person name="Henrissat B."/>
            <person name="Kuo A."/>
            <person name="Liang C."/>
            <person name="Lipzen A."/>
            <person name="Lutzoni F."/>
            <person name="Magnuson J."/>
            <person name="Mondo S."/>
            <person name="Nolan M."/>
            <person name="Ohm R."/>
            <person name="Pangilinan J."/>
            <person name="Park H.-J."/>
            <person name="Ramirez L."/>
            <person name="Alfaro M."/>
            <person name="Sun H."/>
            <person name="Tritt A."/>
            <person name="Yoshinaga Y."/>
            <person name="Zwiers L.-H."/>
            <person name="Turgeon B."/>
            <person name="Goodwin S."/>
            <person name="Spatafora J."/>
            <person name="Crous P."/>
            <person name="Grigoriev I."/>
        </authorList>
    </citation>
    <scope>NUCLEOTIDE SEQUENCE</scope>
    <source>
        <strain evidence="2">CBS 113818</strain>
    </source>
</reference>
<dbReference type="AlphaFoldDB" id="A0A6A6ZXG7"/>
<dbReference type="Proteomes" id="UP000799424">
    <property type="component" value="Unassembled WGS sequence"/>
</dbReference>
<feature type="transmembrane region" description="Helical" evidence="1">
    <location>
        <begin position="20"/>
        <end position="36"/>
    </location>
</feature>
<name>A0A6A6ZXG7_9PLEO</name>
<evidence type="ECO:0000256" key="1">
    <source>
        <dbReference type="SAM" id="Phobius"/>
    </source>
</evidence>
<keyword evidence="1" id="KW-0812">Transmembrane</keyword>
<protein>
    <submittedName>
        <fullName evidence="2">Uncharacterized protein</fullName>
    </submittedName>
</protein>
<proteinExistence type="predicted"/>
<sequence length="154" mass="16606">MGLVSKEVVMVFDTDGEDGGYLPLYMFVVIVVFLSCPTPEDFRTRSPPSVLLTAISHATIGPANDHKPTIFRPVAVTGKVHKACKACCSWVWGSKRMPGSGRSDVVSPSLPNCTHLTALQIIRDCARLFRLKCTAVKCGECLTGSCSVRGHPVV</sequence>
<evidence type="ECO:0000313" key="2">
    <source>
        <dbReference type="EMBL" id="KAF2825732.1"/>
    </source>
</evidence>
<keyword evidence="1" id="KW-0472">Membrane</keyword>
<evidence type="ECO:0000313" key="3">
    <source>
        <dbReference type="Proteomes" id="UP000799424"/>
    </source>
</evidence>
<keyword evidence="3" id="KW-1185">Reference proteome</keyword>
<keyword evidence="1" id="KW-1133">Transmembrane helix</keyword>
<accession>A0A6A6ZXG7</accession>
<gene>
    <name evidence="2" type="ORF">CC86DRAFT_34337</name>
</gene>
<dbReference type="EMBL" id="MU006227">
    <property type="protein sequence ID" value="KAF2825732.1"/>
    <property type="molecule type" value="Genomic_DNA"/>
</dbReference>
<organism evidence="2 3">
    <name type="scientific">Ophiobolus disseminans</name>
    <dbReference type="NCBI Taxonomy" id="1469910"/>
    <lineage>
        <taxon>Eukaryota</taxon>
        <taxon>Fungi</taxon>
        <taxon>Dikarya</taxon>
        <taxon>Ascomycota</taxon>
        <taxon>Pezizomycotina</taxon>
        <taxon>Dothideomycetes</taxon>
        <taxon>Pleosporomycetidae</taxon>
        <taxon>Pleosporales</taxon>
        <taxon>Pleosporineae</taxon>
        <taxon>Phaeosphaeriaceae</taxon>
        <taxon>Ophiobolus</taxon>
    </lineage>
</organism>